<dbReference type="Proteomes" id="UP000229378">
    <property type="component" value="Unassembled WGS sequence"/>
</dbReference>
<evidence type="ECO:0000256" key="1">
    <source>
        <dbReference type="ARBA" id="ARBA00009346"/>
    </source>
</evidence>
<evidence type="ECO:0000256" key="2">
    <source>
        <dbReference type="ARBA" id="ARBA00023025"/>
    </source>
</evidence>
<protein>
    <submittedName>
        <fullName evidence="3">Bacteriocin immunity protein</fullName>
    </submittedName>
</protein>
<proteinExistence type="inferred from homology"/>
<sequence>MENKKFSDYTEQEFLDFIKDICYVNKTIYPTEKSHEIAVEEFERLTEHPDGSDLIYYPSDEREDSPEGILNAIKKWRTENGKPGFKE</sequence>
<dbReference type="InterPro" id="IPR035900">
    <property type="entry name" value="Colicin_E_sf"/>
</dbReference>
<dbReference type="Pfam" id="PF01320">
    <property type="entry name" value="Colicin_Pyocin"/>
    <property type="match status" value="1"/>
</dbReference>
<dbReference type="RefSeq" id="WP_099460648.1">
    <property type="nucleotide sequence ID" value="NZ_JAJAVX010000019.1"/>
</dbReference>
<comment type="similarity">
    <text evidence="1">Belongs to the colicins ColE2/ColE8/ColE9 and pyocins S1/S2 family.</text>
</comment>
<dbReference type="AlphaFoldDB" id="A0A2G4TY48"/>
<dbReference type="CDD" id="cd16363">
    <property type="entry name" value="Col_Im_like"/>
    <property type="match status" value="1"/>
</dbReference>
<dbReference type="SUPFAM" id="SSF47345">
    <property type="entry name" value="Colicin E immunity proteins"/>
    <property type="match status" value="1"/>
</dbReference>
<dbReference type="Gene3D" id="1.10.1200.20">
    <property type="entry name" value="Colicin E immunity protein"/>
    <property type="match status" value="1"/>
</dbReference>
<dbReference type="GO" id="GO:0015643">
    <property type="term" value="F:toxic substance binding"/>
    <property type="evidence" value="ECO:0007669"/>
    <property type="project" value="InterPro"/>
</dbReference>
<dbReference type="PRINTS" id="PR01299">
    <property type="entry name" value="PYOCIN"/>
</dbReference>
<evidence type="ECO:0000313" key="3">
    <source>
        <dbReference type="EMBL" id="PHZ25995.1"/>
    </source>
</evidence>
<keyword evidence="2" id="KW-0079">Bacteriocin immunity</keyword>
<reference evidence="3 4" key="1">
    <citation type="submission" date="2017-10" db="EMBL/GenBank/DDBJ databases">
        <authorList>
            <person name="Banno H."/>
            <person name="Chua N.-H."/>
        </authorList>
    </citation>
    <scope>NUCLEOTIDE SEQUENCE [LARGE SCALE GENOMIC DNA]</scope>
    <source>
        <strain evidence="3 4">SCPM-O-B-7607</strain>
    </source>
</reference>
<organism evidence="3 4">
    <name type="scientific">Yersinia bercovieri</name>
    <dbReference type="NCBI Taxonomy" id="634"/>
    <lineage>
        <taxon>Bacteria</taxon>
        <taxon>Pseudomonadati</taxon>
        <taxon>Pseudomonadota</taxon>
        <taxon>Gammaproteobacteria</taxon>
        <taxon>Enterobacterales</taxon>
        <taxon>Yersiniaceae</taxon>
        <taxon>Yersinia</taxon>
    </lineage>
</organism>
<accession>A0A2G4TY48</accession>
<evidence type="ECO:0000313" key="4">
    <source>
        <dbReference type="Proteomes" id="UP000229378"/>
    </source>
</evidence>
<gene>
    <name evidence="3" type="ORF">CS533_18715</name>
</gene>
<name>A0A2G4TY48_YERBE</name>
<comment type="caution">
    <text evidence="3">The sequence shown here is derived from an EMBL/GenBank/DDBJ whole genome shotgun (WGS) entry which is preliminary data.</text>
</comment>
<dbReference type="GO" id="GO:0030153">
    <property type="term" value="P:bacteriocin immunity"/>
    <property type="evidence" value="ECO:0007669"/>
    <property type="project" value="UniProtKB-KW"/>
</dbReference>
<dbReference type="EMBL" id="PEHN01000031">
    <property type="protein sequence ID" value="PHZ25995.1"/>
    <property type="molecule type" value="Genomic_DNA"/>
</dbReference>
<dbReference type="InterPro" id="IPR000290">
    <property type="entry name" value="Colicin_pyocin"/>
</dbReference>